<accession>A0A931PUC4</accession>
<organism evidence="1 2">
    <name type="scientific">Fimbriimonas ginsengisoli</name>
    <dbReference type="NCBI Taxonomy" id="1005039"/>
    <lineage>
        <taxon>Bacteria</taxon>
        <taxon>Bacillati</taxon>
        <taxon>Armatimonadota</taxon>
        <taxon>Fimbriimonadia</taxon>
        <taxon>Fimbriimonadales</taxon>
        <taxon>Fimbriimonadaceae</taxon>
        <taxon>Fimbriimonas</taxon>
    </lineage>
</organism>
<dbReference type="EMBL" id="JACOSL010000058">
    <property type="protein sequence ID" value="MBI1757289.1"/>
    <property type="molecule type" value="Genomic_DNA"/>
</dbReference>
<dbReference type="AlphaFoldDB" id="A0A931PUC4"/>
<reference evidence="1" key="1">
    <citation type="submission" date="2020-07" db="EMBL/GenBank/DDBJ databases">
        <title>Huge and variable diversity of episymbiotic CPR bacteria and DPANN archaea in groundwater ecosystems.</title>
        <authorList>
            <person name="He C.Y."/>
            <person name="Keren R."/>
            <person name="Whittaker M."/>
            <person name="Farag I.F."/>
            <person name="Doudna J."/>
            <person name="Cate J.H.D."/>
            <person name="Banfield J.F."/>
        </authorList>
    </citation>
    <scope>NUCLEOTIDE SEQUENCE</scope>
    <source>
        <strain evidence="1">NC_groundwater_17_Pr7_B-0.1um_64_12</strain>
    </source>
</reference>
<evidence type="ECO:0008006" key="3">
    <source>
        <dbReference type="Google" id="ProtNLM"/>
    </source>
</evidence>
<comment type="caution">
    <text evidence="1">The sequence shown here is derived from an EMBL/GenBank/DDBJ whole genome shotgun (WGS) entry which is preliminary data.</text>
</comment>
<gene>
    <name evidence="1" type="ORF">HYR64_09315</name>
</gene>
<name>A0A931PUC4_FIMGI</name>
<protein>
    <recommendedName>
        <fullName evidence="3">LITAF domain-containing protein</fullName>
    </recommendedName>
</protein>
<dbReference type="Proteomes" id="UP000727962">
    <property type="component" value="Unassembled WGS sequence"/>
</dbReference>
<evidence type="ECO:0000313" key="1">
    <source>
        <dbReference type="EMBL" id="MBI1757289.1"/>
    </source>
</evidence>
<evidence type="ECO:0000313" key="2">
    <source>
        <dbReference type="Proteomes" id="UP000727962"/>
    </source>
</evidence>
<sequence>MAGLTMARGAKVAELVCPNCQSNRLDHHTRGFNATKAVAGGLVGGLLGPLGLLAGAALAGTAGQNEVEIVCLSCGKRFKPGQGLIKASDDGNTRQGPVW</sequence>
<proteinExistence type="predicted"/>